<evidence type="ECO:0000256" key="8">
    <source>
        <dbReference type="ARBA" id="ARBA00022679"/>
    </source>
</evidence>
<dbReference type="SUPFAM" id="SSF53850">
    <property type="entry name" value="Periplasmic binding protein-like II"/>
    <property type="match status" value="1"/>
</dbReference>
<feature type="region of interest" description="Disordered" evidence="14">
    <location>
        <begin position="301"/>
        <end position="323"/>
    </location>
</feature>
<dbReference type="PANTHER" id="PTHR21403">
    <property type="entry name" value="ATP PHOSPHORIBOSYLTRANSFERASE ATP-PRTASE"/>
    <property type="match status" value="1"/>
</dbReference>
<evidence type="ECO:0000259" key="15">
    <source>
        <dbReference type="Pfam" id="PF01634"/>
    </source>
</evidence>
<evidence type="ECO:0000256" key="2">
    <source>
        <dbReference type="ARBA" id="ARBA00004496"/>
    </source>
</evidence>
<accession>A0ABN3XXG3</accession>
<comment type="caution">
    <text evidence="16">The sequence shown here is derived from an EMBL/GenBank/DDBJ whole genome shotgun (WGS) entry which is preliminary data.</text>
</comment>
<gene>
    <name evidence="16" type="ORF">GCM10017559_30030</name>
</gene>
<evidence type="ECO:0000256" key="3">
    <source>
        <dbReference type="ARBA" id="ARBA00004667"/>
    </source>
</evidence>
<comment type="function">
    <text evidence="12">Catalyzes the condensation of ATP and 5-phosphoribose 1-diphosphate to form N'-(5'-phosphoribosyl)-ATP (PR-ATP). Has a crucial role in the pathway because the rate of histidine biosynthesis seems to be controlled primarily by regulation of HisG enzymatic activity.</text>
</comment>
<keyword evidence="6" id="KW-0028">Amino-acid biosynthesis</keyword>
<comment type="pathway">
    <text evidence="3">Amino-acid biosynthesis; L-histidine biosynthesis; L-histidine from 5-phospho-alpha-D-ribose 1-diphosphate: step 1/9.</text>
</comment>
<keyword evidence="8" id="KW-0808">Transferase</keyword>
<protein>
    <recommendedName>
        <fullName evidence="4 13">ATP phosphoribosyltransferase</fullName>
        <ecNumber evidence="4 13">2.4.2.17</ecNumber>
    </recommendedName>
</protein>
<dbReference type="Gene3D" id="3.40.190.10">
    <property type="entry name" value="Periplasmic binding protein-like II"/>
    <property type="match status" value="2"/>
</dbReference>
<evidence type="ECO:0000256" key="11">
    <source>
        <dbReference type="ARBA" id="ARBA00023102"/>
    </source>
</evidence>
<evidence type="ECO:0000256" key="10">
    <source>
        <dbReference type="ARBA" id="ARBA00022840"/>
    </source>
</evidence>
<dbReference type="InterPro" id="IPR001348">
    <property type="entry name" value="ATP_PRibTrfase_HisG"/>
</dbReference>
<evidence type="ECO:0000256" key="5">
    <source>
        <dbReference type="ARBA" id="ARBA00022490"/>
    </source>
</evidence>
<evidence type="ECO:0000313" key="16">
    <source>
        <dbReference type="EMBL" id="GAA3006186.1"/>
    </source>
</evidence>
<evidence type="ECO:0000256" key="14">
    <source>
        <dbReference type="SAM" id="MobiDB-lite"/>
    </source>
</evidence>
<keyword evidence="5" id="KW-0963">Cytoplasm</keyword>
<evidence type="ECO:0000256" key="7">
    <source>
        <dbReference type="ARBA" id="ARBA00022676"/>
    </source>
</evidence>
<keyword evidence="7" id="KW-0328">Glycosyltransferase</keyword>
<evidence type="ECO:0000256" key="6">
    <source>
        <dbReference type="ARBA" id="ARBA00022605"/>
    </source>
</evidence>
<evidence type="ECO:0000256" key="1">
    <source>
        <dbReference type="ARBA" id="ARBA00000915"/>
    </source>
</evidence>
<dbReference type="InterPro" id="IPR013820">
    <property type="entry name" value="ATP_PRibTrfase_cat"/>
</dbReference>
<evidence type="ECO:0000256" key="12">
    <source>
        <dbReference type="ARBA" id="ARBA00024861"/>
    </source>
</evidence>
<feature type="region of interest" description="Disordered" evidence="14">
    <location>
        <begin position="238"/>
        <end position="261"/>
    </location>
</feature>
<organism evidence="16 17">
    <name type="scientific">Streptosporangium longisporum</name>
    <dbReference type="NCBI Taxonomy" id="46187"/>
    <lineage>
        <taxon>Bacteria</taxon>
        <taxon>Bacillati</taxon>
        <taxon>Actinomycetota</taxon>
        <taxon>Actinomycetes</taxon>
        <taxon>Streptosporangiales</taxon>
        <taxon>Streptosporangiaceae</taxon>
        <taxon>Streptosporangium</taxon>
    </lineage>
</organism>
<comment type="subcellular location">
    <subcellularLocation>
        <location evidence="2">Cytoplasm</location>
    </subcellularLocation>
</comment>
<feature type="domain" description="ATP phosphoribosyltransferase catalytic" evidence="15">
    <location>
        <begin position="51"/>
        <end position="211"/>
    </location>
</feature>
<proteinExistence type="predicted"/>
<keyword evidence="17" id="KW-1185">Reference proteome</keyword>
<evidence type="ECO:0000256" key="9">
    <source>
        <dbReference type="ARBA" id="ARBA00022741"/>
    </source>
</evidence>
<dbReference type="Pfam" id="PF01634">
    <property type="entry name" value="HisG"/>
    <property type="match status" value="1"/>
</dbReference>
<keyword evidence="11" id="KW-0368">Histidine biosynthesis</keyword>
<dbReference type="EC" id="2.4.2.17" evidence="4 13"/>
<keyword evidence="9" id="KW-0547">Nucleotide-binding</keyword>
<dbReference type="EMBL" id="BAAAWD010000007">
    <property type="protein sequence ID" value="GAA3006186.1"/>
    <property type="molecule type" value="Genomic_DNA"/>
</dbReference>
<comment type="catalytic activity">
    <reaction evidence="1">
        <text>1-(5-phospho-beta-D-ribosyl)-ATP + diphosphate = 5-phospho-alpha-D-ribose 1-diphosphate + ATP</text>
        <dbReference type="Rhea" id="RHEA:18473"/>
        <dbReference type="ChEBI" id="CHEBI:30616"/>
        <dbReference type="ChEBI" id="CHEBI:33019"/>
        <dbReference type="ChEBI" id="CHEBI:58017"/>
        <dbReference type="ChEBI" id="CHEBI:73183"/>
        <dbReference type="EC" id="2.4.2.17"/>
    </reaction>
</comment>
<reference evidence="16 17" key="1">
    <citation type="journal article" date="2019" name="Int. J. Syst. Evol. Microbiol.">
        <title>The Global Catalogue of Microorganisms (GCM) 10K type strain sequencing project: providing services to taxonomists for standard genome sequencing and annotation.</title>
        <authorList>
            <consortium name="The Broad Institute Genomics Platform"/>
            <consortium name="The Broad Institute Genome Sequencing Center for Infectious Disease"/>
            <person name="Wu L."/>
            <person name="Ma J."/>
        </authorList>
    </citation>
    <scope>NUCLEOTIDE SEQUENCE [LARGE SCALE GENOMIC DNA]</scope>
    <source>
        <strain evidence="16 17">JCM 3106</strain>
    </source>
</reference>
<dbReference type="RefSeq" id="WP_344894504.1">
    <property type="nucleotide sequence ID" value="NZ_BAAAWD010000007.1"/>
</dbReference>
<feature type="compositionally biased region" description="Low complexity" evidence="14">
    <location>
        <begin position="245"/>
        <end position="254"/>
    </location>
</feature>
<dbReference type="Proteomes" id="UP001499930">
    <property type="component" value="Unassembled WGS sequence"/>
</dbReference>
<name>A0ABN3XXG3_9ACTN</name>
<evidence type="ECO:0000256" key="4">
    <source>
        <dbReference type="ARBA" id="ARBA00011946"/>
    </source>
</evidence>
<evidence type="ECO:0000313" key="17">
    <source>
        <dbReference type="Proteomes" id="UP001499930"/>
    </source>
</evidence>
<dbReference type="PANTHER" id="PTHR21403:SF10">
    <property type="entry name" value="ATP PHOSPHORIBOSYLTRANSFERASE"/>
    <property type="match status" value="1"/>
</dbReference>
<keyword evidence="10" id="KW-0067">ATP-binding</keyword>
<evidence type="ECO:0000256" key="13">
    <source>
        <dbReference type="NCBIfam" id="TIGR00070"/>
    </source>
</evidence>
<sequence>MVSLALPKGSPLERRTLDLFAAAGLDVRRASDRSYRADIHYDGRIQVAFYRPREIPLVVESGAFDFGLTGTEWIEETGAKVEPVRAFTSSTGTDRPWRVVLAVPAGHPAENARDLPPGVRVATEYPNIGRRFFRSLGLPAEIVHSYGATEAKIPELADAVIDVTGSDSALRHNDLRIIDTLRTCAPHLVAGPNAWRDTDKRVTIQKVARLLDSVHAGAARVLLTARVPARDLPRVASAMPGPSWRAGTGLTGDDAGAGGEEGERGLVVVQGLVARGRLAETVDAVLAAGALDVVESRVGRVATSGRDDPRGGTPGPGDPRVIT</sequence>
<dbReference type="NCBIfam" id="TIGR00070">
    <property type="entry name" value="hisG"/>
    <property type="match status" value="1"/>
</dbReference>